<keyword evidence="7 11" id="KW-0862">Zinc</keyword>
<dbReference type="GO" id="GO:0008270">
    <property type="term" value="F:zinc ion binding"/>
    <property type="evidence" value="ECO:0007669"/>
    <property type="project" value="TreeGrafter"/>
</dbReference>
<dbReference type="InterPro" id="IPR036388">
    <property type="entry name" value="WH-like_DNA-bd_sf"/>
</dbReference>
<evidence type="ECO:0000256" key="2">
    <source>
        <dbReference type="ARBA" id="ARBA00007957"/>
    </source>
</evidence>
<comment type="similarity">
    <text evidence="2">Belongs to the Fur family.</text>
</comment>
<dbReference type="GO" id="GO:1900376">
    <property type="term" value="P:regulation of secondary metabolite biosynthetic process"/>
    <property type="evidence" value="ECO:0007669"/>
    <property type="project" value="TreeGrafter"/>
</dbReference>
<dbReference type="InterPro" id="IPR043135">
    <property type="entry name" value="Fur_C"/>
</dbReference>
<dbReference type="EMBL" id="PEBI01000001">
    <property type="protein sequence ID" value="PJM73737.1"/>
    <property type="molecule type" value="Genomic_DNA"/>
</dbReference>
<comment type="subunit">
    <text evidence="3">Homodimer.</text>
</comment>
<name>A0A2M9HAB8_9BIFI</name>
<evidence type="ECO:0000256" key="10">
    <source>
        <dbReference type="ARBA" id="ARBA00023163"/>
    </source>
</evidence>
<keyword evidence="10" id="KW-0804">Transcription</keyword>
<evidence type="ECO:0000256" key="11">
    <source>
        <dbReference type="PIRSR" id="PIRSR602481-1"/>
    </source>
</evidence>
<dbReference type="RefSeq" id="WP_100509882.1">
    <property type="nucleotide sequence ID" value="NZ_PEBI01000001.1"/>
</dbReference>
<accession>A0A2M9HAB8</accession>
<comment type="cofactor">
    <cofactor evidence="11">
        <name>Zn(2+)</name>
        <dbReference type="ChEBI" id="CHEBI:29105"/>
    </cofactor>
    <text evidence="11">Binds 1 zinc ion per subunit.</text>
</comment>
<proteinExistence type="inferred from homology"/>
<feature type="binding site" evidence="11">
    <location>
        <position position="126"/>
    </location>
    <ligand>
        <name>Zn(2+)</name>
        <dbReference type="ChEBI" id="CHEBI:29105"/>
    </ligand>
</feature>
<dbReference type="Gene3D" id="3.30.1490.190">
    <property type="match status" value="1"/>
</dbReference>
<evidence type="ECO:0000256" key="3">
    <source>
        <dbReference type="ARBA" id="ARBA00011738"/>
    </source>
</evidence>
<evidence type="ECO:0000256" key="6">
    <source>
        <dbReference type="ARBA" id="ARBA00022723"/>
    </source>
</evidence>
<comment type="cofactor">
    <cofactor evidence="12">
        <name>Mn(2+)</name>
        <dbReference type="ChEBI" id="CHEBI:29035"/>
    </cofactor>
    <cofactor evidence="12">
        <name>Fe(2+)</name>
        <dbReference type="ChEBI" id="CHEBI:29033"/>
    </cofactor>
    <text evidence="12">Binds 1 Mn(2+) or Fe(2+) ion per subunit.</text>
</comment>
<protein>
    <submittedName>
        <fullName evidence="14">Transcriptional repressor</fullName>
    </submittedName>
</protein>
<dbReference type="GO" id="GO:0045892">
    <property type="term" value="P:negative regulation of DNA-templated transcription"/>
    <property type="evidence" value="ECO:0007669"/>
    <property type="project" value="TreeGrafter"/>
</dbReference>
<reference evidence="14 15" key="1">
    <citation type="submission" date="2017-10" db="EMBL/GenBank/DDBJ databases">
        <title>Draft genome sequences of strains TRE 1, TRE 9, TRE H and TRI 7, isolated from tamarins, belonging to four potential novel Bifidobacterium species.</title>
        <authorList>
            <person name="Mattarelli P."/>
            <person name="Modesto M."/>
            <person name="Puglisi E."/>
            <person name="Morelli L."/>
            <person name="Spezio C."/>
            <person name="Bonetti A."/>
            <person name="Sandri C."/>
        </authorList>
    </citation>
    <scope>NUCLEOTIDE SEQUENCE [LARGE SCALE GENOMIC DNA]</scope>
    <source>
        <strain evidence="15">TRE1</strain>
    </source>
</reference>
<dbReference type="Pfam" id="PF01475">
    <property type="entry name" value="FUR"/>
    <property type="match status" value="1"/>
</dbReference>
<dbReference type="InterPro" id="IPR036390">
    <property type="entry name" value="WH_DNA-bd_sf"/>
</dbReference>
<evidence type="ECO:0000256" key="13">
    <source>
        <dbReference type="SAM" id="MobiDB-lite"/>
    </source>
</evidence>
<evidence type="ECO:0000256" key="8">
    <source>
        <dbReference type="ARBA" id="ARBA00023015"/>
    </source>
</evidence>
<evidence type="ECO:0000313" key="14">
    <source>
        <dbReference type="EMBL" id="PJM73737.1"/>
    </source>
</evidence>
<dbReference type="OrthoDB" id="8659436at2"/>
<sequence length="156" mass="17143">MVEHLTRRTVQKETVRAALRQTDDFISAQNLHRRLQDAGSKIGLATVYRQLNAMAAAGEADTIRMGGEQLFRDCGEDAQRHHHHLVCERCGKTIDIEPPSEAWFRKVAEDNGFAISHHILEIFGVCAECADAEGRSADDGVEVADESSAGKVNATD</sequence>
<evidence type="ECO:0000313" key="15">
    <source>
        <dbReference type="Proteomes" id="UP000229095"/>
    </source>
</evidence>
<feature type="binding site" evidence="12">
    <location>
        <position position="81"/>
    </location>
    <ligand>
        <name>Fe cation</name>
        <dbReference type="ChEBI" id="CHEBI:24875"/>
    </ligand>
</feature>
<feature type="binding site" evidence="11">
    <location>
        <position position="129"/>
    </location>
    <ligand>
        <name>Zn(2+)</name>
        <dbReference type="ChEBI" id="CHEBI:29105"/>
    </ligand>
</feature>
<comment type="caution">
    <text evidence="14">The sequence shown here is derived from an EMBL/GenBank/DDBJ whole genome shotgun (WGS) entry which is preliminary data.</text>
</comment>
<evidence type="ECO:0000256" key="4">
    <source>
        <dbReference type="ARBA" id="ARBA00022490"/>
    </source>
</evidence>
<dbReference type="GO" id="GO:0000976">
    <property type="term" value="F:transcription cis-regulatory region binding"/>
    <property type="evidence" value="ECO:0007669"/>
    <property type="project" value="TreeGrafter"/>
</dbReference>
<keyword evidence="12" id="KW-0408">Iron</keyword>
<feature type="binding site" evidence="11">
    <location>
        <position position="90"/>
    </location>
    <ligand>
        <name>Zn(2+)</name>
        <dbReference type="ChEBI" id="CHEBI:29105"/>
    </ligand>
</feature>
<keyword evidence="6 11" id="KW-0479">Metal-binding</keyword>
<keyword evidence="5" id="KW-0678">Repressor</keyword>
<gene>
    <name evidence="14" type="ORF">CS006_00670</name>
</gene>
<evidence type="ECO:0000256" key="1">
    <source>
        <dbReference type="ARBA" id="ARBA00004496"/>
    </source>
</evidence>
<evidence type="ECO:0000256" key="7">
    <source>
        <dbReference type="ARBA" id="ARBA00022833"/>
    </source>
</evidence>
<organism evidence="14 15">
    <name type="scientific">Bifidobacterium primatium</name>
    <dbReference type="NCBI Taxonomy" id="2045438"/>
    <lineage>
        <taxon>Bacteria</taxon>
        <taxon>Bacillati</taxon>
        <taxon>Actinomycetota</taxon>
        <taxon>Actinomycetes</taxon>
        <taxon>Bifidobacteriales</taxon>
        <taxon>Bifidobacteriaceae</taxon>
        <taxon>Bifidobacterium</taxon>
    </lineage>
</organism>
<feature type="binding site" evidence="12">
    <location>
        <position position="101"/>
    </location>
    <ligand>
        <name>Fe cation</name>
        <dbReference type="ChEBI" id="CHEBI:24875"/>
    </ligand>
</feature>
<dbReference type="GO" id="GO:0005829">
    <property type="term" value="C:cytosol"/>
    <property type="evidence" value="ECO:0007669"/>
    <property type="project" value="TreeGrafter"/>
</dbReference>
<feature type="binding site" evidence="12">
    <location>
        <position position="118"/>
    </location>
    <ligand>
        <name>Fe cation</name>
        <dbReference type="ChEBI" id="CHEBI:24875"/>
    </ligand>
</feature>
<dbReference type="PANTHER" id="PTHR33202:SF2">
    <property type="entry name" value="FERRIC UPTAKE REGULATION PROTEIN"/>
    <property type="match status" value="1"/>
</dbReference>
<dbReference type="GO" id="GO:0003700">
    <property type="term" value="F:DNA-binding transcription factor activity"/>
    <property type="evidence" value="ECO:0007669"/>
    <property type="project" value="InterPro"/>
</dbReference>
<keyword evidence="4" id="KW-0963">Cytoplasm</keyword>
<feature type="region of interest" description="Disordered" evidence="13">
    <location>
        <begin position="136"/>
        <end position="156"/>
    </location>
</feature>
<evidence type="ECO:0000256" key="12">
    <source>
        <dbReference type="PIRSR" id="PIRSR602481-2"/>
    </source>
</evidence>
<keyword evidence="8" id="KW-0805">Transcription regulation</keyword>
<dbReference type="InterPro" id="IPR002481">
    <property type="entry name" value="FUR"/>
</dbReference>
<dbReference type="Proteomes" id="UP000229095">
    <property type="component" value="Unassembled WGS sequence"/>
</dbReference>
<keyword evidence="9" id="KW-0238">DNA-binding</keyword>
<dbReference type="PANTHER" id="PTHR33202">
    <property type="entry name" value="ZINC UPTAKE REGULATION PROTEIN"/>
    <property type="match status" value="1"/>
</dbReference>
<dbReference type="Gene3D" id="1.10.10.10">
    <property type="entry name" value="Winged helix-like DNA-binding domain superfamily/Winged helix DNA-binding domain"/>
    <property type="match status" value="1"/>
</dbReference>
<feature type="binding site" evidence="11">
    <location>
        <position position="87"/>
    </location>
    <ligand>
        <name>Zn(2+)</name>
        <dbReference type="ChEBI" id="CHEBI:29105"/>
    </ligand>
</feature>
<dbReference type="AlphaFoldDB" id="A0A2M9HAB8"/>
<dbReference type="SUPFAM" id="SSF46785">
    <property type="entry name" value="Winged helix' DNA-binding domain"/>
    <property type="match status" value="1"/>
</dbReference>
<dbReference type="CDD" id="cd07153">
    <property type="entry name" value="Fur_like"/>
    <property type="match status" value="1"/>
</dbReference>
<keyword evidence="15" id="KW-1185">Reference proteome</keyword>
<comment type="subcellular location">
    <subcellularLocation>
        <location evidence="1">Cytoplasm</location>
    </subcellularLocation>
</comment>
<evidence type="ECO:0000256" key="9">
    <source>
        <dbReference type="ARBA" id="ARBA00023125"/>
    </source>
</evidence>
<evidence type="ECO:0000256" key="5">
    <source>
        <dbReference type="ARBA" id="ARBA00022491"/>
    </source>
</evidence>